<dbReference type="InterPro" id="IPR001849">
    <property type="entry name" value="PH_domain"/>
</dbReference>
<dbReference type="GeneID" id="101863043"/>
<protein>
    <submittedName>
        <fullName evidence="6">Inositol polyphosphate-4-phosphatase type I A isoform X2</fullName>
    </submittedName>
</protein>
<evidence type="ECO:0000256" key="2">
    <source>
        <dbReference type="ARBA" id="ARBA00023098"/>
    </source>
</evidence>
<evidence type="ECO:0000259" key="4">
    <source>
        <dbReference type="PROSITE" id="PS50003"/>
    </source>
</evidence>
<reference evidence="6" key="1">
    <citation type="submission" date="2025-08" db="UniProtKB">
        <authorList>
            <consortium name="RefSeq"/>
        </authorList>
    </citation>
    <scope>IDENTIFICATION</scope>
</reference>
<evidence type="ECO:0000313" key="6">
    <source>
        <dbReference type="RefSeq" id="XP_005104316.2"/>
    </source>
</evidence>
<keyword evidence="5" id="KW-1185">Reference proteome</keyword>
<dbReference type="PROSITE" id="PS50003">
    <property type="entry name" value="PH_DOMAIN"/>
    <property type="match status" value="1"/>
</dbReference>
<dbReference type="SUPFAM" id="SSF50729">
    <property type="entry name" value="PH domain-like"/>
    <property type="match status" value="1"/>
</dbReference>
<feature type="domain" description="PH" evidence="4">
    <location>
        <begin position="17"/>
        <end position="120"/>
    </location>
</feature>
<dbReference type="InterPro" id="IPR011993">
    <property type="entry name" value="PH-like_dom_sf"/>
</dbReference>
<dbReference type="RefSeq" id="XP_005104316.2">
    <property type="nucleotide sequence ID" value="XM_005104259.3"/>
</dbReference>
<dbReference type="Pfam" id="PF00169">
    <property type="entry name" value="PH"/>
    <property type="match status" value="1"/>
</dbReference>
<dbReference type="PANTHER" id="PTHR12187">
    <property type="entry name" value="AGAP000124-PA"/>
    <property type="match status" value="1"/>
</dbReference>
<evidence type="ECO:0000313" key="5">
    <source>
        <dbReference type="Proteomes" id="UP000694888"/>
    </source>
</evidence>
<organism evidence="5 6">
    <name type="scientific">Aplysia californica</name>
    <name type="common">California sea hare</name>
    <dbReference type="NCBI Taxonomy" id="6500"/>
    <lineage>
        <taxon>Eukaryota</taxon>
        <taxon>Metazoa</taxon>
        <taxon>Spiralia</taxon>
        <taxon>Lophotrochozoa</taxon>
        <taxon>Mollusca</taxon>
        <taxon>Gastropoda</taxon>
        <taxon>Heterobranchia</taxon>
        <taxon>Euthyneura</taxon>
        <taxon>Tectipleura</taxon>
        <taxon>Aplysiida</taxon>
        <taxon>Aplysioidea</taxon>
        <taxon>Aplysiidae</taxon>
        <taxon>Aplysia</taxon>
    </lineage>
</organism>
<feature type="region of interest" description="Disordered" evidence="3">
    <location>
        <begin position="631"/>
        <end position="656"/>
    </location>
</feature>
<name>A0ABM0JY60_APLCA</name>
<keyword evidence="2" id="KW-0443">Lipid metabolism</keyword>
<gene>
    <name evidence="6" type="primary">LOC101863043</name>
</gene>
<feature type="compositionally biased region" description="Low complexity" evidence="3">
    <location>
        <begin position="641"/>
        <end position="654"/>
    </location>
</feature>
<accession>A0ABM0JY60</accession>
<keyword evidence="1" id="KW-0378">Hydrolase</keyword>
<proteinExistence type="predicted"/>
<dbReference type="InterPro" id="IPR039034">
    <property type="entry name" value="INPP4"/>
</dbReference>
<sequence length="1062" mass="119344">MRFNSKEISVLLQNTHSYDREGYLQMKDKQEGLFKKSEAYISRYIRLKGNLLFYFKNKEIKSEPIGVIILERCVVELDLQEEVDNGFLLVFEGEDQPIRFGASSETLRDNWIQALHVASHECLKMQLQSLREQVQARTGRDPVVLPAEPNSTVDFESHSDNASEDPVLEISLACSNLSNDSTDVAPNVLVVVHTILPPQQQIWLHHNHTEIVEKSTSPQFLKTIGFGDKYGIDTSTRVRLTVHHVVERMTGTMTQLGQAIFTLQDVLRTNDLLLSLVLRTPDQKEAGEIVITAWINDDRVSLSELQTQQVYLKSTNEEKKSGSYSKRPRTLSLGRHSHNLQAHFNDIIKRSFRFATNNQKSLLQVSEYMGESKWTFEMPIQLLRLLVQEEKQMISILQDFGELPFDQGYVRQETSDYCMSMLVGYKQQMAHLSEYSGMTFKRSADKSKPELEFVPINLHMERMVVSSDTHPAGKFYDMTTVGSFAAHARDMKSGGLKRLLHQLRASYKPDDSPQPRTKVQRACSILNQATELRVQLKQLCERLGEIAAADDFKAMGNVVENMKELVNKLNSLCADPLVTSAAEAYLSAKRNANTSEGADSASLTNMSEVGGQGSDVEKAWKWSGSSFVKSPTMEPWGQVHSQSDSSRSPETSTSAANVKEVTRLNLEAAFVCLVSVVEEMSRRLSQAHTDQLLGTDPAAGSLREELAPPISKLQGFLEIVWARLSLFLTFVAVMENKGQVKTASDIKIRRDIVNSHAITTLVSSFVALTQTEEFSSPEFAHQLSSVGLLCQAEGLLSCYGSELCMLEDTITAMDDLRHVTLRLVPAVEDDFTPNASLGTFIKEGPYPDISRHNIIIDIPVPRETFSRLPTVLQQGKQIPVTPVLFNIGINEQATLAEKFGSTALQEKLNIDSYATLYEYYSQFSQHFEDPLDKTKGVASLSHMMKLLQNHVMTKKSKNVDVLHMAEEVTRALRGLRVTFCKSGKDRTAMAVTLEMVHILQRHHNLASHVFMQSLDCLRSVGCRRENTLKNTGVKKYAFISLQMLYIPKMYRAPSGTYGNVQT</sequence>
<evidence type="ECO:0000256" key="3">
    <source>
        <dbReference type="SAM" id="MobiDB-lite"/>
    </source>
</evidence>
<evidence type="ECO:0000256" key="1">
    <source>
        <dbReference type="ARBA" id="ARBA00022801"/>
    </source>
</evidence>
<dbReference type="SMART" id="SM00233">
    <property type="entry name" value="PH"/>
    <property type="match status" value="1"/>
</dbReference>
<dbReference type="PANTHER" id="PTHR12187:SF11">
    <property type="entry name" value="PHOSPHATIDYLINOSITOL-3,4-BISPHOSPHATE 4-PHOSPHATASE"/>
    <property type="match status" value="1"/>
</dbReference>
<dbReference type="Gene3D" id="2.30.29.30">
    <property type="entry name" value="Pleckstrin-homology domain (PH domain)/Phosphotyrosine-binding domain (PTB)"/>
    <property type="match status" value="1"/>
</dbReference>
<dbReference type="Proteomes" id="UP000694888">
    <property type="component" value="Unplaced"/>
</dbReference>